<organism evidence="3 4">
    <name type="scientific">Bugula neritina</name>
    <name type="common">Brown bryozoan</name>
    <name type="synonym">Sertularia neritina</name>
    <dbReference type="NCBI Taxonomy" id="10212"/>
    <lineage>
        <taxon>Eukaryota</taxon>
        <taxon>Metazoa</taxon>
        <taxon>Spiralia</taxon>
        <taxon>Lophotrochozoa</taxon>
        <taxon>Bryozoa</taxon>
        <taxon>Gymnolaemata</taxon>
        <taxon>Cheilostomatida</taxon>
        <taxon>Flustrina</taxon>
        <taxon>Buguloidea</taxon>
        <taxon>Bugulidae</taxon>
        <taxon>Bugula</taxon>
    </lineage>
</organism>
<keyword evidence="1" id="KW-1133">Transmembrane helix</keyword>
<protein>
    <submittedName>
        <fullName evidence="3">Uncharacterized protein</fullName>
    </submittedName>
</protein>
<evidence type="ECO:0000256" key="1">
    <source>
        <dbReference type="SAM" id="Phobius"/>
    </source>
</evidence>
<keyword evidence="2" id="KW-0732">Signal</keyword>
<dbReference type="PANTHER" id="PTHR16861">
    <property type="entry name" value="GLYCOPROTEIN 38"/>
    <property type="match status" value="1"/>
</dbReference>
<proteinExistence type="predicted"/>
<sequence>MSLVSFVTHLTVAALLTAILELSAQTVTMTETTTYQYETNFTNFSLVIVDGNDNSTNTTTEPSFPPLPPKPLSGGAIAGIVLGSLVVVVAVLVIAFIVIKLRVKRKSRKPKSHTLLPHKEELNSVPHKEEVNLVPQKEEIAPHEDDGEDYMVPLQTAKVEPKVSIHDEDDSGENYVVMVPDVNRNRGDNSNITADQDGELYENGQEEDYYMNASAIQDMKSTANRHSVESSDDVYYNHAA</sequence>
<dbReference type="Proteomes" id="UP000593567">
    <property type="component" value="Unassembled WGS sequence"/>
</dbReference>
<gene>
    <name evidence="3" type="ORF">EB796_001759</name>
</gene>
<evidence type="ECO:0000256" key="2">
    <source>
        <dbReference type="SAM" id="SignalP"/>
    </source>
</evidence>
<evidence type="ECO:0000313" key="4">
    <source>
        <dbReference type="Proteomes" id="UP000593567"/>
    </source>
</evidence>
<evidence type="ECO:0000313" key="3">
    <source>
        <dbReference type="EMBL" id="KAF6039907.1"/>
    </source>
</evidence>
<dbReference type="PANTHER" id="PTHR16861:SF4">
    <property type="entry name" value="SH3 DOMAIN PROTEIN (AFU_ORTHOLOGUE AFUA_1G13610)"/>
    <property type="match status" value="1"/>
</dbReference>
<accession>A0A7J7KP18</accession>
<keyword evidence="1" id="KW-0812">Transmembrane</keyword>
<feature type="transmembrane region" description="Helical" evidence="1">
    <location>
        <begin position="76"/>
        <end position="99"/>
    </location>
</feature>
<comment type="caution">
    <text evidence="3">The sequence shown here is derived from an EMBL/GenBank/DDBJ whole genome shotgun (WGS) entry which is preliminary data.</text>
</comment>
<feature type="chain" id="PRO_5029491351" evidence="2">
    <location>
        <begin position="25"/>
        <end position="240"/>
    </location>
</feature>
<dbReference type="EMBL" id="VXIV02000200">
    <property type="protein sequence ID" value="KAF6039907.1"/>
    <property type="molecule type" value="Genomic_DNA"/>
</dbReference>
<keyword evidence="1" id="KW-0472">Membrane</keyword>
<dbReference type="AlphaFoldDB" id="A0A7J7KP18"/>
<name>A0A7J7KP18_BUGNE</name>
<feature type="signal peptide" evidence="2">
    <location>
        <begin position="1"/>
        <end position="24"/>
    </location>
</feature>
<reference evidence="3" key="1">
    <citation type="submission" date="2020-06" db="EMBL/GenBank/DDBJ databases">
        <title>Draft genome of Bugula neritina, a colonial animal packing powerful symbionts and potential medicines.</title>
        <authorList>
            <person name="Rayko M."/>
        </authorList>
    </citation>
    <scope>NUCLEOTIDE SEQUENCE [LARGE SCALE GENOMIC DNA]</scope>
    <source>
        <strain evidence="3">Kwan_BN1</strain>
    </source>
</reference>
<keyword evidence="4" id="KW-1185">Reference proteome</keyword>